<dbReference type="STRING" id="1797729.A3A60_04900"/>
<proteinExistence type="predicted"/>
<reference evidence="1 2" key="1">
    <citation type="journal article" date="2016" name="Nat. Commun.">
        <title>Thousands of microbial genomes shed light on interconnected biogeochemical processes in an aquifer system.</title>
        <authorList>
            <person name="Anantharaman K."/>
            <person name="Brown C.T."/>
            <person name="Hug L.A."/>
            <person name="Sharon I."/>
            <person name="Castelle C.J."/>
            <person name="Probst A.J."/>
            <person name="Thomas B.C."/>
            <person name="Singh A."/>
            <person name="Wilkins M.J."/>
            <person name="Karaoz U."/>
            <person name="Brodie E.L."/>
            <person name="Williams K.H."/>
            <person name="Hubbard S.S."/>
            <person name="Banfield J.F."/>
        </authorList>
    </citation>
    <scope>NUCLEOTIDE SEQUENCE [LARGE SCALE GENOMIC DNA]</scope>
</reference>
<dbReference type="Proteomes" id="UP000179227">
    <property type="component" value="Unassembled WGS sequence"/>
</dbReference>
<evidence type="ECO:0000313" key="1">
    <source>
        <dbReference type="EMBL" id="OGE09897.1"/>
    </source>
</evidence>
<gene>
    <name evidence="1" type="ORF">A3A60_04900</name>
</gene>
<organism evidence="1 2">
    <name type="scientific">Candidatus Curtissbacteria bacterium RIFCSPLOWO2_01_FULL_42_26</name>
    <dbReference type="NCBI Taxonomy" id="1797729"/>
    <lineage>
        <taxon>Bacteria</taxon>
        <taxon>Candidatus Curtissiibacteriota</taxon>
    </lineage>
</organism>
<sequence>MHEQYKSFSAHEVARQEEVDKSLGTLYERLQQLSSMADAQIPTEAEKGFAPLIVTFANAKGINVHRYQGIIGEEGPSFYVYGRASIRDRVTCALKGNVAPLGDYVLRVQRSKEKSTVRASFQWFVKPKAEGRVILRRTVGPSERTIDSTSPKFPIDLVKKTQTQLSQDVKQIQNWAKKEG</sequence>
<comment type="caution">
    <text evidence="1">The sequence shown here is derived from an EMBL/GenBank/DDBJ whole genome shotgun (WGS) entry which is preliminary data.</text>
</comment>
<dbReference type="AlphaFoldDB" id="A0A1F5I0H0"/>
<evidence type="ECO:0000313" key="2">
    <source>
        <dbReference type="Proteomes" id="UP000179227"/>
    </source>
</evidence>
<name>A0A1F5I0H0_9BACT</name>
<dbReference type="EMBL" id="MFBS01000016">
    <property type="protein sequence ID" value="OGE09897.1"/>
    <property type="molecule type" value="Genomic_DNA"/>
</dbReference>
<accession>A0A1F5I0H0</accession>
<protein>
    <submittedName>
        <fullName evidence="1">Uncharacterized protein</fullName>
    </submittedName>
</protein>